<keyword evidence="4 6" id="KW-0378">Hydrolase</keyword>
<feature type="domain" description="S1 motif" evidence="7">
    <location>
        <begin position="91"/>
        <end position="158"/>
    </location>
</feature>
<dbReference type="PIRSF" id="PIRSF018644">
    <property type="entry name" value="RNA-binding_FAU-1"/>
    <property type="match status" value="1"/>
</dbReference>
<keyword evidence="1 6" id="KW-0698">rRNA processing</keyword>
<dbReference type="InterPro" id="IPR016730">
    <property type="entry name" value="RNA-bd_FAU-1"/>
</dbReference>
<dbReference type="eggNOG" id="arCOG04307">
    <property type="taxonomic scope" value="Archaea"/>
</dbReference>
<evidence type="ECO:0000256" key="6">
    <source>
        <dbReference type="HAMAP-Rule" id="MF_01910"/>
    </source>
</evidence>
<dbReference type="GeneID" id="14650477"/>
<reference evidence="8 9" key="1">
    <citation type="journal article" date="2013" name="Genome Announc.">
        <title>Genome of the haloarchaeon Natronomonas moolapensis, a neutrophilic member of a previously haloalkaliphilic genus.</title>
        <authorList>
            <person name="Dyall-Smith M.L."/>
            <person name="Pfeiffer F."/>
            <person name="Oberwinkler T."/>
            <person name="Klee K."/>
            <person name="Rampp M."/>
            <person name="Palm P."/>
            <person name="Gross K."/>
            <person name="Schuster S.C."/>
            <person name="Oesterhelt D."/>
        </authorList>
    </citation>
    <scope>NUCLEOTIDE SEQUENCE [LARGE SCALE GENOMIC DNA]</scope>
    <source>
        <strain evidence="9">DSM 18674 / JCM 14361 / 8.8.11</strain>
    </source>
</reference>
<dbReference type="InterPro" id="IPR035930">
    <property type="entry name" value="FomD-like_sf"/>
</dbReference>
<dbReference type="Pfam" id="PF04167">
    <property type="entry name" value="DUF402"/>
    <property type="match status" value="1"/>
</dbReference>
<dbReference type="GO" id="GO:0035925">
    <property type="term" value="F:mRNA 3'-UTR AU-rich region binding"/>
    <property type="evidence" value="ECO:0007669"/>
    <property type="project" value="UniProtKB-UniRule"/>
</dbReference>
<evidence type="ECO:0000256" key="2">
    <source>
        <dbReference type="ARBA" id="ARBA00022722"/>
    </source>
</evidence>
<dbReference type="EC" id="3.1.26.-" evidence="6"/>
<dbReference type="EMBL" id="HF582854">
    <property type="protein sequence ID" value="CCQ35234.1"/>
    <property type="molecule type" value="Genomic_DNA"/>
</dbReference>
<evidence type="ECO:0000256" key="4">
    <source>
        <dbReference type="ARBA" id="ARBA00022801"/>
    </source>
</evidence>
<sequence length="470" mass="50060">MSANVRIRGIYTTALTELLREDYDVVAASPPIRERFGEPFEVDVADATVRTTDDREGVGVAGTDAAVSELRERLGSVGRDTLAWDATAPAGAVFRGEVTETLGSGAVVELGSVDGESVSGFLPYDRVEGYVDEGDRYRLQVASAEPPWSDDRPMLARELRLPGGLVELRRGDGGAMTETARLADILPVDPLEGWTPRWSKSADDASLDAMASALERANERAAAVMDAIATADDATGRIAAPVSGAWVWFGRESRFELDSVRRRVETTMAGHHRTKAATAAASSAVDFVEALCGPDAESAADDADVDFPFDVVTRQFGPQSGDSVAIRHGKPAGRTITLGRGEVTEHDPTGSITVEREMSGGGSYDALGVDRVAGDVATTTFVEGRWWYATVYKGSGGERRGTYVNVCTPVEIFPRAVRYVDLHVDVVKGPDGAVERVDDDELDAAVEAGRVPGALADRAREVAASIENVL</sequence>
<dbReference type="Gene3D" id="2.40.380.10">
    <property type="entry name" value="FomD-like"/>
    <property type="match status" value="1"/>
</dbReference>
<dbReference type="InterPro" id="IPR003029">
    <property type="entry name" value="S1_domain"/>
</dbReference>
<comment type="similarity">
    <text evidence="6">Belongs to the FAU-1 family.</text>
</comment>
<dbReference type="GO" id="GO:0006364">
    <property type="term" value="P:rRNA processing"/>
    <property type="evidence" value="ECO:0007669"/>
    <property type="project" value="UniProtKB-UniRule"/>
</dbReference>
<evidence type="ECO:0000256" key="3">
    <source>
        <dbReference type="ARBA" id="ARBA00022759"/>
    </source>
</evidence>
<dbReference type="PANTHER" id="PTHR39159">
    <property type="match status" value="1"/>
</dbReference>
<keyword evidence="9" id="KW-1185">Reference proteome</keyword>
<dbReference type="InterPro" id="IPR007295">
    <property type="entry name" value="DUF402"/>
</dbReference>
<name>M1XMY8_NATM8</name>
<accession>M1XMY8</accession>
<dbReference type="OrthoDB" id="84798at2157"/>
<evidence type="ECO:0000259" key="7">
    <source>
        <dbReference type="PROSITE" id="PS50126"/>
    </source>
</evidence>
<dbReference type="GO" id="GO:0016891">
    <property type="term" value="F:RNA endonuclease activity producing 5'-phosphomonoesters, hydrolytic mechanism"/>
    <property type="evidence" value="ECO:0007669"/>
    <property type="project" value="UniProtKB-UniRule"/>
</dbReference>
<dbReference type="HAMAP" id="MF_01910">
    <property type="entry name" value="RNA_binding_AU_1"/>
    <property type="match status" value="1"/>
</dbReference>
<organism evidence="8 9">
    <name type="scientific">Natronomonas moolapensis (strain DSM 18674 / CECT 7526 / JCM 14361 / 8.8.11)</name>
    <dbReference type="NCBI Taxonomy" id="268739"/>
    <lineage>
        <taxon>Archaea</taxon>
        <taxon>Methanobacteriati</taxon>
        <taxon>Methanobacteriota</taxon>
        <taxon>Stenosarchaea group</taxon>
        <taxon>Halobacteria</taxon>
        <taxon>Halobacteriales</taxon>
        <taxon>Natronomonadaceae</taxon>
        <taxon>Natronomonas</taxon>
    </lineage>
</organism>
<evidence type="ECO:0000256" key="1">
    <source>
        <dbReference type="ARBA" id="ARBA00022552"/>
    </source>
</evidence>
<keyword evidence="2 6" id="KW-0540">Nuclease</keyword>
<dbReference type="PROSITE" id="PS50126">
    <property type="entry name" value="S1"/>
    <property type="match status" value="1"/>
</dbReference>
<dbReference type="Proteomes" id="UP000011867">
    <property type="component" value="Chromosome"/>
</dbReference>
<dbReference type="InterPro" id="IPR050212">
    <property type="entry name" value="Ntdp-like"/>
</dbReference>
<evidence type="ECO:0000256" key="5">
    <source>
        <dbReference type="ARBA" id="ARBA00022884"/>
    </source>
</evidence>
<dbReference type="SUPFAM" id="SSF159234">
    <property type="entry name" value="FomD-like"/>
    <property type="match status" value="1"/>
</dbReference>
<proteinExistence type="inferred from homology"/>
<evidence type="ECO:0000313" key="8">
    <source>
        <dbReference type="EMBL" id="CCQ35234.1"/>
    </source>
</evidence>
<evidence type="ECO:0000313" key="9">
    <source>
        <dbReference type="Proteomes" id="UP000011867"/>
    </source>
</evidence>
<keyword evidence="5 6" id="KW-0694">RNA-binding</keyword>
<dbReference type="RefSeq" id="WP_015408084.1">
    <property type="nucleotide sequence ID" value="NC_020388.1"/>
</dbReference>
<gene>
    <name evidence="8" type="primary">aubA</name>
    <name evidence="6" type="synonym">fau-1</name>
    <name evidence="8" type="ordered locus">Nmlp_1022</name>
</gene>
<dbReference type="KEGG" id="nmo:Nmlp_1022"/>
<dbReference type="AlphaFoldDB" id="M1XMY8"/>
<keyword evidence="3 6" id="KW-0255">Endonuclease</keyword>
<dbReference type="HOGENOM" id="CLU_044303_0_0_2"/>
<comment type="function">
    <text evidence="6">Probable RNase involved in rRNA stability through maturation and/or degradation of precursor rRNAs. Binds to RNA in loop regions with AU-rich sequences.</text>
</comment>
<dbReference type="PANTHER" id="PTHR39159:SF1">
    <property type="entry name" value="UPF0374 PROTEIN YGAC"/>
    <property type="match status" value="1"/>
</dbReference>
<dbReference type="STRING" id="268739.Nmlp_1022"/>
<protein>
    <recommendedName>
        <fullName evidence="6">Probable ribonuclease FAU-1</fullName>
        <ecNumber evidence="6">3.1.26.-</ecNumber>
    </recommendedName>
    <alternativeName>
        <fullName evidence="6">RNA-binding protein FAU-1</fullName>
    </alternativeName>
</protein>